<dbReference type="GO" id="GO:0008270">
    <property type="term" value="F:zinc ion binding"/>
    <property type="evidence" value="ECO:0007669"/>
    <property type="project" value="UniProtKB-KW"/>
</dbReference>
<dbReference type="PANTHER" id="PTHR47074:SF79">
    <property type="entry name" value="PUTATIVE-RELATED"/>
    <property type="match status" value="1"/>
</dbReference>
<dbReference type="InterPro" id="IPR001878">
    <property type="entry name" value="Znf_CCHC"/>
</dbReference>
<dbReference type="InterPro" id="IPR052929">
    <property type="entry name" value="RNase_H-like_EbsB-rel"/>
</dbReference>
<keyword evidence="1" id="KW-0863">Zinc-finger</keyword>
<keyword evidence="1" id="KW-0479">Metal-binding</keyword>
<proteinExistence type="predicted"/>
<dbReference type="InterPro" id="IPR044730">
    <property type="entry name" value="RNase_H-like_dom_plant"/>
</dbReference>
<dbReference type="GO" id="GO:0003676">
    <property type="term" value="F:nucleic acid binding"/>
    <property type="evidence" value="ECO:0007669"/>
    <property type="project" value="InterPro"/>
</dbReference>
<dbReference type="InterPro" id="IPR002156">
    <property type="entry name" value="RNaseH_domain"/>
</dbReference>
<gene>
    <name evidence="4" type="ORF">G2W53_034396</name>
</gene>
<evidence type="ECO:0000256" key="2">
    <source>
        <dbReference type="SAM" id="MobiDB-lite"/>
    </source>
</evidence>
<dbReference type="PANTHER" id="PTHR47074">
    <property type="entry name" value="BNAC02G40300D PROTEIN"/>
    <property type="match status" value="1"/>
</dbReference>
<dbReference type="Pfam" id="PF13456">
    <property type="entry name" value="RVT_3"/>
    <property type="match status" value="1"/>
</dbReference>
<protein>
    <recommendedName>
        <fullName evidence="3">CCHC-type domain-containing protein</fullName>
    </recommendedName>
</protein>
<feature type="domain" description="CCHC-type" evidence="3">
    <location>
        <begin position="40"/>
        <end position="53"/>
    </location>
</feature>
<dbReference type="PROSITE" id="PS50158">
    <property type="entry name" value="ZF_CCHC"/>
    <property type="match status" value="1"/>
</dbReference>
<dbReference type="InterPro" id="IPR036397">
    <property type="entry name" value="RNaseH_sf"/>
</dbReference>
<evidence type="ECO:0000313" key="4">
    <source>
        <dbReference type="EMBL" id="KAF7813420.1"/>
    </source>
</evidence>
<dbReference type="OrthoDB" id="1717299at2759"/>
<dbReference type="CDD" id="cd06222">
    <property type="entry name" value="RNase_H_like"/>
    <property type="match status" value="1"/>
</dbReference>
<name>A0A834T2G7_9FABA</name>
<dbReference type="Proteomes" id="UP000634136">
    <property type="component" value="Unassembled WGS sequence"/>
</dbReference>
<dbReference type="Gene3D" id="3.30.420.10">
    <property type="entry name" value="Ribonuclease H-like superfamily/Ribonuclease H"/>
    <property type="match status" value="1"/>
</dbReference>
<dbReference type="EMBL" id="JAAIUW010000010">
    <property type="protein sequence ID" value="KAF7813420.1"/>
    <property type="molecule type" value="Genomic_DNA"/>
</dbReference>
<dbReference type="GO" id="GO:0004523">
    <property type="term" value="F:RNA-DNA hybrid ribonuclease activity"/>
    <property type="evidence" value="ECO:0007669"/>
    <property type="project" value="InterPro"/>
</dbReference>
<keyword evidence="5" id="KW-1185">Reference proteome</keyword>
<comment type="caution">
    <text evidence="4">The sequence shown here is derived from an EMBL/GenBank/DDBJ whole genome shotgun (WGS) entry which is preliminary data.</text>
</comment>
<dbReference type="Pfam" id="PF13966">
    <property type="entry name" value="zf-RVT"/>
    <property type="match status" value="1"/>
</dbReference>
<dbReference type="Pfam" id="PF14392">
    <property type="entry name" value="zf-CCHC_4"/>
    <property type="match status" value="1"/>
</dbReference>
<dbReference type="InterPro" id="IPR025836">
    <property type="entry name" value="Zn_knuckle_CX2CX4HX4C"/>
</dbReference>
<dbReference type="InterPro" id="IPR026960">
    <property type="entry name" value="RVT-Znf"/>
</dbReference>
<keyword evidence="1" id="KW-0862">Zinc</keyword>
<reference evidence="4" key="1">
    <citation type="submission" date="2020-09" db="EMBL/GenBank/DDBJ databases">
        <title>Genome-Enabled Discovery of Anthraquinone Biosynthesis in Senna tora.</title>
        <authorList>
            <person name="Kang S.-H."/>
            <person name="Pandey R.P."/>
            <person name="Lee C.-M."/>
            <person name="Sim J.-S."/>
            <person name="Jeong J.-T."/>
            <person name="Choi B.-S."/>
            <person name="Jung M."/>
            <person name="Ginzburg D."/>
            <person name="Zhao K."/>
            <person name="Won S.Y."/>
            <person name="Oh T.-J."/>
            <person name="Yu Y."/>
            <person name="Kim N.-H."/>
            <person name="Lee O.R."/>
            <person name="Lee T.-H."/>
            <person name="Bashyal P."/>
            <person name="Kim T.-S."/>
            <person name="Lee W.-H."/>
            <person name="Kawkins C."/>
            <person name="Kim C.-K."/>
            <person name="Kim J.S."/>
            <person name="Ahn B.O."/>
            <person name="Rhee S.Y."/>
            <person name="Sohng J.K."/>
        </authorList>
    </citation>
    <scope>NUCLEOTIDE SEQUENCE</scope>
    <source>
        <tissue evidence="4">Leaf</tissue>
    </source>
</reference>
<feature type="region of interest" description="Disordered" evidence="2">
    <location>
        <begin position="595"/>
        <end position="618"/>
    </location>
</feature>
<sequence length="618" mass="68892">MKGLISFELKNALRKGINLGNTKDGIYWIDYRFERIPKCCYTCGVFGHKEEDCETLKTAKQRNEEFIPRDLGPWLKAGEIGRKVEWGGTNGPREGQKGLYEERKIGTMKKVSTDELMEKLACMSMTGNKETQQTQSLEIMGVGKDKDGTQGDMALRKEVEVVINANKEDGVEKVGKGQDKTGGTKNDVSTPILEVGPNNAMLDINMSAHYMEDKGRTGGVRKFKRMAREKENCVPLDLAITRILSDLTNTVKEAGKGGSNPSFTWRSIMKGKEVLRKGLVRRIGDGSTTYIFKSPWIKLGENFTIPYSNQNLDINATVDELILPEILRSRGIDIDNKCCVCDSEEETIWHALYGCSVLQDFWRNRGLRFEDIGGNGSSFIDWFQGQIQSLNSREVETYCIMASKIWQRRNSVIHGNAPYSLSRIWEDTQRMIELMREGDEAIPTNPNRTDSSTNGWQAPSSWFVFKLNVDANLRLNERGRIGCVIRDNNGRCIAAMTMKIQGVVDVAQLEALAVYEGMCLAKSLMCTDILVESDAKQVMDLLKGVHSEGVCAHIGTALNPKLRGNPSLMKVVRIGDAILTGIPLESSLRSWTTESGQVSFPVRSSPSPPPMPLKTGSM</sequence>
<evidence type="ECO:0000256" key="1">
    <source>
        <dbReference type="PROSITE-ProRule" id="PRU00047"/>
    </source>
</evidence>
<evidence type="ECO:0000259" key="3">
    <source>
        <dbReference type="PROSITE" id="PS50158"/>
    </source>
</evidence>
<evidence type="ECO:0000313" key="5">
    <source>
        <dbReference type="Proteomes" id="UP000634136"/>
    </source>
</evidence>
<accession>A0A834T2G7</accession>
<organism evidence="4 5">
    <name type="scientific">Senna tora</name>
    <dbReference type="NCBI Taxonomy" id="362788"/>
    <lineage>
        <taxon>Eukaryota</taxon>
        <taxon>Viridiplantae</taxon>
        <taxon>Streptophyta</taxon>
        <taxon>Embryophyta</taxon>
        <taxon>Tracheophyta</taxon>
        <taxon>Spermatophyta</taxon>
        <taxon>Magnoliopsida</taxon>
        <taxon>eudicotyledons</taxon>
        <taxon>Gunneridae</taxon>
        <taxon>Pentapetalae</taxon>
        <taxon>rosids</taxon>
        <taxon>fabids</taxon>
        <taxon>Fabales</taxon>
        <taxon>Fabaceae</taxon>
        <taxon>Caesalpinioideae</taxon>
        <taxon>Cassia clade</taxon>
        <taxon>Senna</taxon>
    </lineage>
</organism>
<dbReference type="AlphaFoldDB" id="A0A834T2G7"/>